<dbReference type="SUPFAM" id="SSF50998">
    <property type="entry name" value="Quinoprotein alcohol dehydrogenase-like"/>
    <property type="match status" value="1"/>
</dbReference>
<evidence type="ECO:0000256" key="2">
    <source>
        <dbReference type="SAM" id="Phobius"/>
    </source>
</evidence>
<keyword evidence="2" id="KW-0472">Membrane</keyword>
<proteinExistence type="predicted"/>
<dbReference type="SMART" id="SM00564">
    <property type="entry name" value="PQQ"/>
    <property type="match status" value="3"/>
</dbReference>
<feature type="compositionally biased region" description="Low complexity" evidence="1">
    <location>
        <begin position="15"/>
        <end position="31"/>
    </location>
</feature>
<reference evidence="4 5" key="1">
    <citation type="submission" date="2023-07" db="EMBL/GenBank/DDBJ databases">
        <title>Sequencing the genomes of 1000 actinobacteria strains.</title>
        <authorList>
            <person name="Klenk H.-P."/>
        </authorList>
    </citation>
    <scope>NUCLEOTIDE SEQUENCE [LARGE SCALE GENOMIC DNA]</scope>
    <source>
        <strain evidence="4 5">DSM 14785</strain>
    </source>
</reference>
<feature type="transmembrane region" description="Helical" evidence="2">
    <location>
        <begin position="40"/>
        <end position="62"/>
    </location>
</feature>
<dbReference type="InterPro" id="IPR011047">
    <property type="entry name" value="Quinoprotein_ADH-like_sf"/>
</dbReference>
<dbReference type="Pfam" id="PF13360">
    <property type="entry name" value="PQQ_2"/>
    <property type="match status" value="1"/>
</dbReference>
<keyword evidence="2" id="KW-1133">Transmembrane helix</keyword>
<evidence type="ECO:0000256" key="1">
    <source>
        <dbReference type="SAM" id="MobiDB-lite"/>
    </source>
</evidence>
<keyword evidence="2" id="KW-0812">Transmembrane</keyword>
<dbReference type="RefSeq" id="WP_070319206.1">
    <property type="nucleotide sequence ID" value="NZ_JAUSVM010000001.1"/>
</dbReference>
<evidence type="ECO:0000259" key="3">
    <source>
        <dbReference type="Pfam" id="PF13360"/>
    </source>
</evidence>
<dbReference type="PANTHER" id="PTHR34512">
    <property type="entry name" value="CELL SURFACE PROTEIN"/>
    <property type="match status" value="1"/>
</dbReference>
<dbReference type="EMBL" id="JAUSVM010000001">
    <property type="protein sequence ID" value="MDQ0425277.1"/>
    <property type="molecule type" value="Genomic_DNA"/>
</dbReference>
<comment type="caution">
    <text evidence="4">The sequence shown here is derived from an EMBL/GenBank/DDBJ whole genome shotgun (WGS) entry which is preliminary data.</text>
</comment>
<name>A0ABU0GIW0_9CELL</name>
<accession>A0ABU0GIW0</accession>
<keyword evidence="5" id="KW-1185">Reference proteome</keyword>
<dbReference type="PANTHER" id="PTHR34512:SF30">
    <property type="entry name" value="OUTER MEMBRANE PROTEIN ASSEMBLY FACTOR BAMB"/>
    <property type="match status" value="1"/>
</dbReference>
<dbReference type="InterPro" id="IPR018391">
    <property type="entry name" value="PQQ_b-propeller_rpt"/>
</dbReference>
<dbReference type="InterPro" id="IPR015943">
    <property type="entry name" value="WD40/YVTN_repeat-like_dom_sf"/>
</dbReference>
<dbReference type="Proteomes" id="UP001240250">
    <property type="component" value="Unassembled WGS sequence"/>
</dbReference>
<sequence>MGNASRKDVEVVEAAAEAPVAQTTTGASGRGWRPRRPRRLAAVLALVVTLGVAGAVVGQLVVDARERARLDAVARLPGAVPLLDGPPEALWTLPDGVTTADLVGTTAGGAVVVTEPGPRGPAVAARAATTGEVRWRVPLLDATSAPPAGTVLDLPPGRCDVGDVVVCLVVETVSTLGADEGDAPVPVSARSRLVVLDADDGTVLAERTTSGTDPVPAASELVGDLVVTSTPVDGALRVDAVTTDGAAAWDASLPSSTAGARTFLARLDDHVLAGAGDQLTVLDHAGAAVRTLPFPESALALQHGDDAVLLRDYTRPDVNAPTTVVRADGEQTVDGEVVELALDDGSVPGLLLTSPDGTRLTALDAAGDELWSRDSGAASGLAVLAGRVYSGTGGGMVALDARTGADVWRSDQVREGPVVTDGAHLVAMGLRPLADGRREVLVLDRADGAVAWRARLPAGVQDVTAAGGVLVATTGDGPADGPATVLGSGSR</sequence>
<evidence type="ECO:0000313" key="5">
    <source>
        <dbReference type="Proteomes" id="UP001240250"/>
    </source>
</evidence>
<feature type="domain" description="Pyrrolo-quinoline quinone repeat" evidence="3">
    <location>
        <begin position="397"/>
        <end position="477"/>
    </location>
</feature>
<feature type="region of interest" description="Disordered" evidence="1">
    <location>
        <begin position="15"/>
        <end position="34"/>
    </location>
</feature>
<gene>
    <name evidence="4" type="ORF">JO380_001658</name>
</gene>
<protein>
    <submittedName>
        <fullName evidence="4">Outer membrane protein assembly factor BamB</fullName>
    </submittedName>
</protein>
<organism evidence="4 5">
    <name type="scientific">Cellulomonas iranensis</name>
    <dbReference type="NCBI Taxonomy" id="76862"/>
    <lineage>
        <taxon>Bacteria</taxon>
        <taxon>Bacillati</taxon>
        <taxon>Actinomycetota</taxon>
        <taxon>Actinomycetes</taxon>
        <taxon>Micrococcales</taxon>
        <taxon>Cellulomonadaceae</taxon>
        <taxon>Cellulomonas</taxon>
    </lineage>
</organism>
<dbReference type="Gene3D" id="2.130.10.10">
    <property type="entry name" value="YVTN repeat-like/Quinoprotein amine dehydrogenase"/>
    <property type="match status" value="1"/>
</dbReference>
<dbReference type="InterPro" id="IPR002372">
    <property type="entry name" value="PQQ_rpt_dom"/>
</dbReference>
<evidence type="ECO:0000313" key="4">
    <source>
        <dbReference type="EMBL" id="MDQ0425277.1"/>
    </source>
</evidence>